<evidence type="ECO:0000313" key="4">
    <source>
        <dbReference type="Proteomes" id="UP000324629"/>
    </source>
</evidence>
<gene>
    <name evidence="3" type="ORF">DEA37_0006465</name>
</gene>
<accession>A0A5J4NL33</accession>
<keyword evidence="4" id="KW-1185">Reference proteome</keyword>
<dbReference type="PANTHER" id="PTHR12784">
    <property type="entry name" value="STEERIN"/>
    <property type="match status" value="1"/>
</dbReference>
<dbReference type="InterPro" id="IPR039041">
    <property type="entry name" value="Nav/unc-53"/>
</dbReference>
<dbReference type="AlphaFoldDB" id="A0A5J4NL33"/>
<reference evidence="3 4" key="1">
    <citation type="journal article" date="2019" name="Gigascience">
        <title>Whole-genome sequence of the oriental lung fluke Paragonimus westermani.</title>
        <authorList>
            <person name="Oey H."/>
            <person name="Zakrzewski M."/>
            <person name="Narain K."/>
            <person name="Devi K.R."/>
            <person name="Agatsuma T."/>
            <person name="Nawaratna S."/>
            <person name="Gobert G.N."/>
            <person name="Jones M.K."/>
            <person name="Ragan M.A."/>
            <person name="McManus D.P."/>
            <person name="Krause L."/>
        </authorList>
    </citation>
    <scope>NUCLEOTIDE SEQUENCE [LARGE SCALE GENOMIC DNA]</scope>
    <source>
        <strain evidence="3 4">IND2009</strain>
    </source>
</reference>
<dbReference type="PANTHER" id="PTHR12784:SF28">
    <property type="entry name" value="PROTEIN SICKIE"/>
    <property type="match status" value="1"/>
</dbReference>
<comment type="caution">
    <text evidence="3">The sequence shown here is derived from an EMBL/GenBank/DDBJ whole genome shotgun (WGS) entry which is preliminary data.</text>
</comment>
<dbReference type="GO" id="GO:0022008">
    <property type="term" value="P:neurogenesis"/>
    <property type="evidence" value="ECO:0007669"/>
    <property type="project" value="InterPro"/>
</dbReference>
<sequence>MARPAARAVRHPPNVGLDRIPTSCRDVPLNVGKTTPPIWPSVVLRLPCLARWLTILATSDFRNKEMDSLQEKGMIRVLEHLSDIDDTTEFLACYLRRKLVQTRLAELNDAEVQMQLGGLVHDQQILTQLISWIPKTQCPTVISLRVFLSCPLDVRASRKWFTDLWNNLFIPFLFRARSTEQMLQSQSMALSASLDWIMATWPWPRATTELALQTPYISHHSTDPLHSPVVEGSPNSPSDCCLKTFGVHKSNSTVQKQRGLENRSSLDSGIVPDGYSTTNVSVSASSLQCETQSSTGSDLSKRLTVNHLLAEVRNSEAVNRDAIGYMMTNLTSHV</sequence>
<evidence type="ECO:0000256" key="1">
    <source>
        <dbReference type="ARBA" id="ARBA00023054"/>
    </source>
</evidence>
<feature type="domain" description="CortBP2/NAV1-like AAA+ ATPase lid" evidence="2">
    <location>
        <begin position="135"/>
        <end position="211"/>
    </location>
</feature>
<dbReference type="Pfam" id="PF25408">
    <property type="entry name" value="AAA_lid_NAV1"/>
    <property type="match status" value="1"/>
</dbReference>
<organism evidence="3 4">
    <name type="scientific">Paragonimus westermani</name>
    <dbReference type="NCBI Taxonomy" id="34504"/>
    <lineage>
        <taxon>Eukaryota</taxon>
        <taxon>Metazoa</taxon>
        <taxon>Spiralia</taxon>
        <taxon>Lophotrochozoa</taxon>
        <taxon>Platyhelminthes</taxon>
        <taxon>Trematoda</taxon>
        <taxon>Digenea</taxon>
        <taxon>Plagiorchiida</taxon>
        <taxon>Troglotremata</taxon>
        <taxon>Troglotrematidae</taxon>
        <taxon>Paragonimus</taxon>
    </lineage>
</organism>
<name>A0A5J4NL33_9TREM</name>
<dbReference type="EMBL" id="QNGE01002103">
    <property type="protein sequence ID" value="KAA3676211.1"/>
    <property type="molecule type" value="Genomic_DNA"/>
</dbReference>
<dbReference type="Proteomes" id="UP000324629">
    <property type="component" value="Unassembled WGS sequence"/>
</dbReference>
<evidence type="ECO:0000313" key="3">
    <source>
        <dbReference type="EMBL" id="KAA3676211.1"/>
    </source>
</evidence>
<dbReference type="InterPro" id="IPR057568">
    <property type="entry name" value="CortBP2_NAV1-like_AAA_lid"/>
</dbReference>
<proteinExistence type="predicted"/>
<protein>
    <recommendedName>
        <fullName evidence="2">CortBP2/NAV1-like AAA+ ATPase lid domain-containing protein</fullName>
    </recommendedName>
</protein>
<keyword evidence="1" id="KW-0175">Coiled coil</keyword>
<evidence type="ECO:0000259" key="2">
    <source>
        <dbReference type="Pfam" id="PF25408"/>
    </source>
</evidence>